<organism evidence="1">
    <name type="scientific">marine sediment metagenome</name>
    <dbReference type="NCBI Taxonomy" id="412755"/>
    <lineage>
        <taxon>unclassified sequences</taxon>
        <taxon>metagenomes</taxon>
        <taxon>ecological metagenomes</taxon>
    </lineage>
</organism>
<reference evidence="1" key="1">
    <citation type="journal article" date="2015" name="Nature">
        <title>Complex archaea that bridge the gap between prokaryotes and eukaryotes.</title>
        <authorList>
            <person name="Spang A."/>
            <person name="Saw J.H."/>
            <person name="Jorgensen S.L."/>
            <person name="Zaremba-Niedzwiedzka K."/>
            <person name="Martijn J."/>
            <person name="Lind A.E."/>
            <person name="van Eijk R."/>
            <person name="Schleper C."/>
            <person name="Guy L."/>
            <person name="Ettema T.J."/>
        </authorList>
    </citation>
    <scope>NUCLEOTIDE SEQUENCE</scope>
</reference>
<gene>
    <name evidence="1" type="ORF">LCGC14_2518360</name>
</gene>
<protein>
    <submittedName>
        <fullName evidence="1">Uncharacterized protein</fullName>
    </submittedName>
</protein>
<accession>A0A0F9AXK5</accession>
<dbReference type="EMBL" id="LAZR01040561">
    <property type="protein sequence ID" value="KKL14180.1"/>
    <property type="molecule type" value="Genomic_DNA"/>
</dbReference>
<sequence length="177" mass="19617">MLLDGGKSRLRVYDFETEQWMPPWTVGGRAIHSGETSVGAFDLLVGHTSSKVLNLTPSNYQDNGSNYSAHLVTRNSDITTGENAGHLGALEYVSLERNFIALSNVQAMTDDDPITGTFIARESLGPSPLRVQGTNLLEDWAYFRKPAARRAAVRFDWAAANSNFKLFSFDFSHKVMQ</sequence>
<feature type="non-terminal residue" evidence="1">
    <location>
        <position position="1"/>
    </location>
</feature>
<evidence type="ECO:0000313" key="1">
    <source>
        <dbReference type="EMBL" id="KKL14180.1"/>
    </source>
</evidence>
<name>A0A0F9AXK5_9ZZZZ</name>
<dbReference type="AlphaFoldDB" id="A0A0F9AXK5"/>
<proteinExistence type="predicted"/>
<comment type="caution">
    <text evidence="1">The sequence shown here is derived from an EMBL/GenBank/DDBJ whole genome shotgun (WGS) entry which is preliminary data.</text>
</comment>